<dbReference type="EMBL" id="HE580270">
    <property type="protein sequence ID" value="CCD24574.1"/>
    <property type="molecule type" value="Genomic_DNA"/>
</dbReference>
<feature type="compositionally biased region" description="Polar residues" evidence="2">
    <location>
        <begin position="21"/>
        <end position="40"/>
    </location>
</feature>
<dbReference type="PANTHER" id="PTHR23244">
    <property type="entry name" value="KELCH REPEAT DOMAIN"/>
    <property type="match status" value="1"/>
</dbReference>
<dbReference type="eggNOG" id="KOG0379">
    <property type="taxonomic scope" value="Eukaryota"/>
</dbReference>
<dbReference type="HOGENOM" id="CLU_005472_0_0_1"/>
<dbReference type="GeneID" id="11495079"/>
<dbReference type="GO" id="GO:0090029">
    <property type="term" value="P:negative regulation of pheromone-dependent signal transduction involved in conjugation with cellular fusion"/>
    <property type="evidence" value="ECO:0007669"/>
    <property type="project" value="EnsemblFungi"/>
</dbReference>
<dbReference type="GO" id="GO:0005934">
    <property type="term" value="C:cellular bud tip"/>
    <property type="evidence" value="ECO:0007669"/>
    <property type="project" value="EnsemblFungi"/>
</dbReference>
<dbReference type="Proteomes" id="UP000000689">
    <property type="component" value="Chromosome 4"/>
</dbReference>
<dbReference type="Gene3D" id="2.120.10.80">
    <property type="entry name" value="Kelch-type beta propeller"/>
    <property type="match status" value="3"/>
</dbReference>
<dbReference type="GO" id="GO:1990615">
    <property type="term" value="C:Kelch-containing formin regulatory complex"/>
    <property type="evidence" value="ECO:0007669"/>
    <property type="project" value="EnsemblFungi"/>
</dbReference>
<dbReference type="SUPFAM" id="SSF117281">
    <property type="entry name" value="Kelch motif"/>
    <property type="match status" value="1"/>
</dbReference>
<name>G0W9W3_NAUDC</name>
<gene>
    <name evidence="3" type="primary">NDAI0D02600</name>
    <name evidence="3" type="ordered locus">NDAI_0D02600</name>
</gene>
<feature type="compositionally biased region" description="Pro residues" evidence="2">
    <location>
        <begin position="685"/>
        <end position="695"/>
    </location>
</feature>
<dbReference type="GO" id="GO:0005935">
    <property type="term" value="C:cellular bud neck"/>
    <property type="evidence" value="ECO:0007669"/>
    <property type="project" value="EnsemblFungi"/>
</dbReference>
<feature type="region of interest" description="Disordered" evidence="2">
    <location>
        <begin position="1"/>
        <end position="87"/>
    </location>
</feature>
<dbReference type="RefSeq" id="XP_003669817.1">
    <property type="nucleotide sequence ID" value="XM_003669769.1"/>
</dbReference>
<feature type="region of interest" description="Disordered" evidence="2">
    <location>
        <begin position="613"/>
        <end position="661"/>
    </location>
</feature>
<dbReference type="PANTHER" id="PTHR23244:SF456">
    <property type="entry name" value="MULTIPLE EPIDERMAL GROWTH FACTOR-LIKE DOMAINS PROTEIN 8"/>
    <property type="match status" value="1"/>
</dbReference>
<dbReference type="GO" id="GO:0032465">
    <property type="term" value="P:regulation of cytokinesis"/>
    <property type="evidence" value="ECO:0007669"/>
    <property type="project" value="EnsemblFungi"/>
</dbReference>
<evidence type="ECO:0000256" key="2">
    <source>
        <dbReference type="SAM" id="MobiDB-lite"/>
    </source>
</evidence>
<reference evidence="3 4" key="1">
    <citation type="journal article" date="2011" name="Proc. Natl. Acad. Sci. U.S.A.">
        <title>Evolutionary erosion of yeast sex chromosomes by mating-type switching accidents.</title>
        <authorList>
            <person name="Gordon J.L."/>
            <person name="Armisen D."/>
            <person name="Proux-Wera E."/>
            <person name="Oheigeartaigh S.S."/>
            <person name="Byrne K.P."/>
            <person name="Wolfe K.H."/>
        </authorList>
    </citation>
    <scope>NUCLEOTIDE SEQUENCE [LARGE SCALE GENOMIC DNA]</scope>
    <source>
        <strain evidence="4">ATCC 10597 / BCRC 20456 / CBS 421 / NBRC 0211 / NRRL Y-12639</strain>
    </source>
</reference>
<dbReference type="GO" id="GO:0042802">
    <property type="term" value="F:identical protein binding"/>
    <property type="evidence" value="ECO:0007669"/>
    <property type="project" value="EnsemblFungi"/>
</dbReference>
<dbReference type="GO" id="GO:0008360">
    <property type="term" value="P:regulation of cell shape"/>
    <property type="evidence" value="ECO:0007669"/>
    <property type="project" value="EnsemblFungi"/>
</dbReference>
<dbReference type="STRING" id="1071378.G0W9W3"/>
<sequence>MAPFKFGKKSNKDKNKREFSNESNGTLNHSPGSKQVSTPPKTRLPMASAFHPFQKQHPQQQQQQQQQQTQAPVSPPRDQLPSEHNTQQQPFISHNIHPQQQEQQPQQHSRIFMTPTPAGQRNVSAASSTMPMAYSQTLGNNLPSYNEPTDYHKLHPTTIWNRIKLQNSPFPRYRHVASSYVSDDGKIYVIGGLHDQSVYGDTWILSYENNGLSTTITSKTVDISENTPPPRVGHAATLCGNAFVIFGGDTHKVNKDGSMDDDIYLFNINSYKWTIPKPVGQRPLGRYGHKISIIATSQMKTKLYLFGGQFDDTYFNDLVVFDLSSFRRPDSHWEFIRPKSFIPPPLTNHTMCSYDHKLWVFGGDTLQGLTNQVFMYDPVDNDWCVVETFANNNDVSNIPPPIQEHAAVLYKDLMCVIGGKDESDNYLNDVYFLNLKTLKWFKLPFYKEGVPQGRSGHSVTLLKNDKILIMGGDKFDYANIDSFDFHTSDTNMGKGTILYVLDLSNLEKLCPGIFNNNFENSSPIKFNPTTPPINSYSRNIESTNNNNSTPMNNNGTLPTSIAQNILTPYAQPQREEEEEETVTKTAIPKSETEAAVAKLSPYAGQNELANMSPEEKVVSSLNHNATLSPTYPNEKPRISHSSSSDLNATIGERHPLDSPDVERTKEFDTVQEDINVANLPKSASPVPPPRLPSPSPSDSNAASTLSSPEMSKHSSRSPVKLDDPILVTKGPMNSLAMKGTEGNGNGGSETQFESAIDSDVEIDHPHSETDVSAPGDSYHADDDDQHTDVIPSLDAAHDETKHIHDDNDDGDEKGEITIDRVVLEKMRNELYELKTSSKENAKIASDHIKELEKELEEVKQNHSFEHDSLEKSLLEDKLHEFENLLSSKFLDVEHLNEIIKQQNKTIETYELEPIYKKKYEELQRDYEFVTEENDTLKKEATRYELDLRNNIISYSSSLDELLSHWKQMTIMKNQKLDDGMKSEVAIEDDNGHHKSVVDKLSNRLDDLIAKSQEMSESKDKLSKEYQSLELKHSTLSQELLSKENELEKTEKNYKDSLDAVATASKALKISQQEVEKYKLLNKKLQLELEREQIMSSSSPDDSVTGMSGTTNVSEQPSHSTARETHLNMKISNLEAELFIIKQERDSMKDEMLELKKKLLTMDSTEVA</sequence>
<feature type="compositionally biased region" description="Low complexity" evidence="2">
    <location>
        <begin position="55"/>
        <end position="70"/>
    </location>
</feature>
<dbReference type="GO" id="GO:0005938">
    <property type="term" value="C:cell cortex"/>
    <property type="evidence" value="ECO:0007669"/>
    <property type="project" value="EnsemblFungi"/>
</dbReference>
<accession>G0W9W3</accession>
<dbReference type="KEGG" id="ndi:NDAI_0D02600"/>
<keyword evidence="4" id="KW-1185">Reference proteome</keyword>
<evidence type="ECO:0000256" key="1">
    <source>
        <dbReference type="SAM" id="Coils"/>
    </source>
</evidence>
<dbReference type="Pfam" id="PF24681">
    <property type="entry name" value="Kelch_KLHDC2_KLHL20_DRC7"/>
    <property type="match status" value="1"/>
</dbReference>
<dbReference type="GO" id="GO:0060627">
    <property type="term" value="P:regulation of vesicle-mediated transport"/>
    <property type="evidence" value="ECO:0007669"/>
    <property type="project" value="EnsemblFungi"/>
</dbReference>
<feature type="region of interest" description="Disordered" evidence="2">
    <location>
        <begin position="675"/>
        <end position="788"/>
    </location>
</feature>
<feature type="compositionally biased region" description="Basic and acidic residues" evidence="2">
    <location>
        <begin position="651"/>
        <end position="661"/>
    </location>
</feature>
<feature type="compositionally biased region" description="Polar residues" evidence="2">
    <location>
        <begin position="698"/>
        <end position="709"/>
    </location>
</feature>
<dbReference type="InterPro" id="IPR015915">
    <property type="entry name" value="Kelch-typ_b-propeller"/>
</dbReference>
<feature type="region of interest" description="Disordered" evidence="2">
    <location>
        <begin position="1093"/>
        <end position="1122"/>
    </location>
</feature>
<dbReference type="OrthoDB" id="45365at2759"/>
<feature type="coiled-coil region" evidence="1">
    <location>
        <begin position="892"/>
        <end position="946"/>
    </location>
</feature>
<dbReference type="GO" id="GO:0000755">
    <property type="term" value="P:cytogamy"/>
    <property type="evidence" value="ECO:0007669"/>
    <property type="project" value="EnsemblFungi"/>
</dbReference>
<feature type="coiled-coil region" evidence="1">
    <location>
        <begin position="834"/>
        <end position="868"/>
    </location>
</feature>
<feature type="compositionally biased region" description="Polar residues" evidence="2">
    <location>
        <begin position="1093"/>
        <end position="1119"/>
    </location>
</feature>
<evidence type="ECO:0000313" key="3">
    <source>
        <dbReference type="EMBL" id="CCD24574.1"/>
    </source>
</evidence>
<proteinExistence type="predicted"/>
<dbReference type="GO" id="GO:0090337">
    <property type="term" value="P:regulation of formin-nucleated actin cable assembly"/>
    <property type="evidence" value="ECO:0007669"/>
    <property type="project" value="EnsemblFungi"/>
</dbReference>
<evidence type="ECO:0000313" key="4">
    <source>
        <dbReference type="Proteomes" id="UP000000689"/>
    </source>
</evidence>
<dbReference type="GO" id="GO:0043332">
    <property type="term" value="C:mating projection tip"/>
    <property type="evidence" value="ECO:0007669"/>
    <property type="project" value="EnsemblFungi"/>
</dbReference>
<feature type="compositionally biased region" description="Basic and acidic residues" evidence="2">
    <location>
        <begin position="10"/>
        <end position="20"/>
    </location>
</feature>
<protein>
    <submittedName>
        <fullName evidence="3">Uncharacterized protein</fullName>
    </submittedName>
</protein>
<dbReference type="AlphaFoldDB" id="G0W9W3"/>
<keyword evidence="1" id="KW-0175">Coiled coil</keyword>
<dbReference type="OMA" id="WNRIKLQ"/>
<dbReference type="GO" id="GO:0001100">
    <property type="term" value="P:negative regulation of exit from mitosis"/>
    <property type="evidence" value="ECO:0007669"/>
    <property type="project" value="EnsemblFungi"/>
</dbReference>
<feature type="compositionally biased region" description="Polar residues" evidence="2">
    <location>
        <begin position="619"/>
        <end position="631"/>
    </location>
</feature>
<organism evidence="3 4">
    <name type="scientific">Naumovozyma dairenensis (strain ATCC 10597 / BCRC 20456 / CBS 421 / NBRC 0211 / NRRL Y-12639)</name>
    <name type="common">Saccharomyces dairenensis</name>
    <dbReference type="NCBI Taxonomy" id="1071378"/>
    <lineage>
        <taxon>Eukaryota</taxon>
        <taxon>Fungi</taxon>
        <taxon>Dikarya</taxon>
        <taxon>Ascomycota</taxon>
        <taxon>Saccharomycotina</taxon>
        <taxon>Saccharomycetes</taxon>
        <taxon>Saccharomycetales</taxon>
        <taxon>Saccharomycetaceae</taxon>
        <taxon>Naumovozyma</taxon>
    </lineage>
</organism>